<organism evidence="3 4">
    <name type="scientific">Clathrospora elynae</name>
    <dbReference type="NCBI Taxonomy" id="706981"/>
    <lineage>
        <taxon>Eukaryota</taxon>
        <taxon>Fungi</taxon>
        <taxon>Dikarya</taxon>
        <taxon>Ascomycota</taxon>
        <taxon>Pezizomycotina</taxon>
        <taxon>Dothideomycetes</taxon>
        <taxon>Pleosporomycetidae</taxon>
        <taxon>Pleosporales</taxon>
        <taxon>Diademaceae</taxon>
        <taxon>Clathrospora</taxon>
    </lineage>
</organism>
<keyword evidence="2" id="KW-1133">Transmembrane helix</keyword>
<proteinExistence type="predicted"/>
<feature type="compositionally biased region" description="Polar residues" evidence="1">
    <location>
        <begin position="30"/>
        <end position="61"/>
    </location>
</feature>
<name>A0A6A5SR39_9PLEO</name>
<dbReference type="OrthoDB" id="3800555at2759"/>
<dbReference type="EMBL" id="ML976040">
    <property type="protein sequence ID" value="KAF1942029.1"/>
    <property type="molecule type" value="Genomic_DNA"/>
</dbReference>
<dbReference type="Proteomes" id="UP000800038">
    <property type="component" value="Unassembled WGS sequence"/>
</dbReference>
<feature type="region of interest" description="Disordered" evidence="1">
    <location>
        <begin position="1"/>
        <end position="73"/>
    </location>
</feature>
<gene>
    <name evidence="3" type="ORF">EJ02DRAFT_466167</name>
</gene>
<evidence type="ECO:0000256" key="1">
    <source>
        <dbReference type="SAM" id="MobiDB-lite"/>
    </source>
</evidence>
<keyword evidence="4" id="KW-1185">Reference proteome</keyword>
<sequence>MAPFGKTKVSGHAEQDPALTPPPSASSSAYSQDTVTSPRHSKESSSFPASGQETGATSPNPSVRDESPSKLVTPAGFRLEPENEGWHSDGFALVELPKLSRASSLGRCTSKRGLTTFLAVPALKEAPDYDHVTELMGLKLYRVSTALPYLLGTSTVVDRIQVILENNGLSSKTTYDTAGPSAEEPQSYSDRDRALMVILSALKVPEWQRREARDWTAQGLASQDDALILYKDVSPRLAEVVHLRLGRFIDLVEAWLLSPNPANLSCDPPNVKNTWEEIAARLRQNNVDVAKIDMHLYRELTMDTEPSALTRKLHQVSKWYQDGTLDRRYLAWKHEEAHAHVLRQEEMAKDLRDHGLYSKRYTRTHPLGIPREDIAVVDAETAAHAADEKKMKEKVALFEERRKHHKNKVWFGVCMGLVFGALLGCMLWAMATKRWDFTQVGDVRDV</sequence>
<reference evidence="3" key="1">
    <citation type="journal article" date="2020" name="Stud. Mycol.">
        <title>101 Dothideomycetes genomes: a test case for predicting lifestyles and emergence of pathogens.</title>
        <authorList>
            <person name="Haridas S."/>
            <person name="Albert R."/>
            <person name="Binder M."/>
            <person name="Bloem J."/>
            <person name="Labutti K."/>
            <person name="Salamov A."/>
            <person name="Andreopoulos B."/>
            <person name="Baker S."/>
            <person name="Barry K."/>
            <person name="Bills G."/>
            <person name="Bluhm B."/>
            <person name="Cannon C."/>
            <person name="Castanera R."/>
            <person name="Culley D."/>
            <person name="Daum C."/>
            <person name="Ezra D."/>
            <person name="Gonzalez J."/>
            <person name="Henrissat B."/>
            <person name="Kuo A."/>
            <person name="Liang C."/>
            <person name="Lipzen A."/>
            <person name="Lutzoni F."/>
            <person name="Magnuson J."/>
            <person name="Mondo S."/>
            <person name="Nolan M."/>
            <person name="Ohm R."/>
            <person name="Pangilinan J."/>
            <person name="Park H.-J."/>
            <person name="Ramirez L."/>
            <person name="Alfaro M."/>
            <person name="Sun H."/>
            <person name="Tritt A."/>
            <person name="Yoshinaga Y."/>
            <person name="Zwiers L.-H."/>
            <person name="Turgeon B."/>
            <person name="Goodwin S."/>
            <person name="Spatafora J."/>
            <person name="Crous P."/>
            <person name="Grigoriev I."/>
        </authorList>
    </citation>
    <scope>NUCLEOTIDE SEQUENCE</scope>
    <source>
        <strain evidence="3">CBS 161.51</strain>
    </source>
</reference>
<feature type="transmembrane region" description="Helical" evidence="2">
    <location>
        <begin position="409"/>
        <end position="431"/>
    </location>
</feature>
<protein>
    <submittedName>
        <fullName evidence="3">Uncharacterized protein</fullName>
    </submittedName>
</protein>
<evidence type="ECO:0000256" key="2">
    <source>
        <dbReference type="SAM" id="Phobius"/>
    </source>
</evidence>
<keyword evidence="2" id="KW-0472">Membrane</keyword>
<accession>A0A6A5SR39</accession>
<evidence type="ECO:0000313" key="4">
    <source>
        <dbReference type="Proteomes" id="UP000800038"/>
    </source>
</evidence>
<evidence type="ECO:0000313" key="3">
    <source>
        <dbReference type="EMBL" id="KAF1942029.1"/>
    </source>
</evidence>
<dbReference type="AlphaFoldDB" id="A0A6A5SR39"/>
<keyword evidence="2" id="KW-0812">Transmembrane</keyword>